<keyword evidence="3" id="KW-1185">Reference proteome</keyword>
<feature type="domain" description="KTSC" evidence="1">
    <location>
        <begin position="18"/>
        <end position="65"/>
    </location>
</feature>
<evidence type="ECO:0000313" key="3">
    <source>
        <dbReference type="Proteomes" id="UP000198584"/>
    </source>
</evidence>
<dbReference type="Proteomes" id="UP000198584">
    <property type="component" value="Unassembled WGS sequence"/>
</dbReference>
<dbReference type="OrthoDB" id="2968926at2"/>
<gene>
    <name evidence="2" type="ORF">SAMN05421743_11163</name>
</gene>
<proteinExistence type="predicted"/>
<dbReference type="STRING" id="571932.SAMN05421743_11163"/>
<evidence type="ECO:0000259" key="1">
    <source>
        <dbReference type="Pfam" id="PF13619"/>
    </source>
</evidence>
<sequence length="83" mass="10022">MKYTDFDPNIWGNQSFVKIGYDKNAKQLCIFFHNQKVVYFDQVEEKTVFQFIISTDKEAFLKDIFWPEYEHRWLTSSLLAQTT</sequence>
<accession>A0A1H4FE90</accession>
<dbReference type="AlphaFoldDB" id="A0A1H4FE90"/>
<dbReference type="InterPro" id="IPR025309">
    <property type="entry name" value="KTSC_dom"/>
</dbReference>
<name>A0A1H4FE90_9BACI</name>
<protein>
    <submittedName>
        <fullName evidence="2">KTSC domain-containing protein</fullName>
    </submittedName>
</protein>
<evidence type="ECO:0000313" key="2">
    <source>
        <dbReference type="EMBL" id="SEA95606.1"/>
    </source>
</evidence>
<dbReference type="EMBL" id="FNQR01000011">
    <property type="protein sequence ID" value="SEA95606.1"/>
    <property type="molecule type" value="Genomic_DNA"/>
</dbReference>
<dbReference type="RefSeq" id="WP_093045514.1">
    <property type="nucleotide sequence ID" value="NZ_FNQR01000011.1"/>
</dbReference>
<dbReference type="Pfam" id="PF13619">
    <property type="entry name" value="KTSC"/>
    <property type="match status" value="1"/>
</dbReference>
<reference evidence="2 3" key="1">
    <citation type="submission" date="2016-10" db="EMBL/GenBank/DDBJ databases">
        <authorList>
            <person name="de Groot N.N."/>
        </authorList>
    </citation>
    <scope>NUCLEOTIDE SEQUENCE [LARGE SCALE GENOMIC DNA]</scope>
    <source>
        <strain evidence="2 3">CCM7597</strain>
    </source>
</reference>
<organism evidence="2 3">
    <name type="scientific">Thalassobacillus cyri</name>
    <dbReference type="NCBI Taxonomy" id="571932"/>
    <lineage>
        <taxon>Bacteria</taxon>
        <taxon>Bacillati</taxon>
        <taxon>Bacillota</taxon>
        <taxon>Bacilli</taxon>
        <taxon>Bacillales</taxon>
        <taxon>Bacillaceae</taxon>
        <taxon>Thalassobacillus</taxon>
    </lineage>
</organism>